<dbReference type="Proteomes" id="UP000181884">
    <property type="component" value="Unassembled WGS sequence"/>
</dbReference>
<evidence type="ECO:0000313" key="4">
    <source>
        <dbReference type="EMBL" id="OJG19782.1"/>
    </source>
</evidence>
<evidence type="ECO:0000313" key="5">
    <source>
        <dbReference type="Proteomes" id="UP000181884"/>
    </source>
</evidence>
<keyword evidence="1" id="KW-0805">Transcription regulation</keyword>
<evidence type="ECO:0000256" key="2">
    <source>
        <dbReference type="ARBA" id="ARBA00023163"/>
    </source>
</evidence>
<protein>
    <recommendedName>
        <fullName evidence="3">Mga helix-turn-helix domain-containing protein</fullName>
    </recommendedName>
</protein>
<dbReference type="PANTHER" id="PTHR30185">
    <property type="entry name" value="CRYPTIC BETA-GLUCOSIDE BGL OPERON ANTITERMINATOR"/>
    <property type="match status" value="1"/>
</dbReference>
<organism evidence="4 5">
    <name type="scientific">Enterococcus canis</name>
    <dbReference type="NCBI Taxonomy" id="214095"/>
    <lineage>
        <taxon>Bacteria</taxon>
        <taxon>Bacillati</taxon>
        <taxon>Bacillota</taxon>
        <taxon>Bacilli</taxon>
        <taxon>Lactobacillales</taxon>
        <taxon>Enterococcaceae</taxon>
        <taxon>Enterococcus</taxon>
    </lineage>
</organism>
<name>A0A1L8RJA3_9ENTE</name>
<feature type="domain" description="Mga helix-turn-helix" evidence="3">
    <location>
        <begin position="61"/>
        <end position="145"/>
    </location>
</feature>
<sequence length="477" mass="56221">MLILLEKLYEQKTEALISTLSEELEIPVRTISSYIQEFNQFSSPITIISNNRGVKLYIPERLSFRYVYRIIYEHSLEFNLLEQIFLKENQTLESLAFQNFVSFSTIKRTLSRMKKDLARDGIELCTAPLSLVGNEEQVRQLINFIFAEKYVALEFIAEKERLILEQLITQVFHARGMTLYFNQTSKYIRWIYLNVNRLLHGHSVALKEQKFSILPTKEFQKTGNLFQEEFGIPLTAAVLNDMFYQLNNNYYFYSYSQLVQILVEDPPLEKLFDRVTRCIHTIAAELNIALETTREQRLVLDFVNILQMKSARNFALYDRRKIFIRHLAEKFPYIETYLASHLAQLSDEPLSEGWLNELTYILITHWAELYDQLSKIKDCIHIYIRVDTDIEHALFIKQDIEKYCRYNIRCQILMQNTASEIPDDALLLTTLSLAPENAKHCICFSEYLTNQDWLALYQQLDLILSEKKQQEGLDNPL</sequence>
<dbReference type="InterPro" id="IPR050661">
    <property type="entry name" value="BglG_antiterminators"/>
</dbReference>
<dbReference type="InterPro" id="IPR007737">
    <property type="entry name" value="Mga_HTH"/>
</dbReference>
<reference evidence="4 5" key="1">
    <citation type="submission" date="2014-12" db="EMBL/GenBank/DDBJ databases">
        <title>Draft genome sequences of 29 type strains of Enterococci.</title>
        <authorList>
            <person name="Zhong Z."/>
            <person name="Sun Z."/>
            <person name="Liu W."/>
            <person name="Zhang W."/>
            <person name="Zhang H."/>
        </authorList>
    </citation>
    <scope>NUCLEOTIDE SEQUENCE [LARGE SCALE GENOMIC DNA]</scope>
    <source>
        <strain evidence="4 5">DSM 17029</strain>
    </source>
</reference>
<proteinExistence type="predicted"/>
<dbReference type="InterPro" id="IPR036388">
    <property type="entry name" value="WH-like_DNA-bd_sf"/>
</dbReference>
<keyword evidence="2" id="KW-0804">Transcription</keyword>
<evidence type="ECO:0000259" key="3">
    <source>
        <dbReference type="Pfam" id="PF05043"/>
    </source>
</evidence>
<keyword evidence="5" id="KW-1185">Reference proteome</keyword>
<comment type="caution">
    <text evidence="4">The sequence shown here is derived from an EMBL/GenBank/DDBJ whole genome shotgun (WGS) entry which is preliminary data.</text>
</comment>
<dbReference type="AlphaFoldDB" id="A0A1L8RJA3"/>
<accession>A0A1L8RJA3</accession>
<dbReference type="EMBL" id="JXKH01000001">
    <property type="protein sequence ID" value="OJG19782.1"/>
    <property type="molecule type" value="Genomic_DNA"/>
</dbReference>
<gene>
    <name evidence="4" type="ORF">RU97_GL000015</name>
</gene>
<evidence type="ECO:0000256" key="1">
    <source>
        <dbReference type="ARBA" id="ARBA00023015"/>
    </source>
</evidence>
<dbReference type="Pfam" id="PF05043">
    <property type="entry name" value="Mga"/>
    <property type="match status" value="1"/>
</dbReference>
<dbReference type="STRING" id="214095.RU97_GL000015"/>
<dbReference type="Gene3D" id="1.10.10.10">
    <property type="entry name" value="Winged helix-like DNA-binding domain superfamily/Winged helix DNA-binding domain"/>
    <property type="match status" value="1"/>
</dbReference>
<dbReference type="PANTHER" id="PTHR30185:SF18">
    <property type="entry name" value="TRANSCRIPTIONAL REGULATOR MTLR"/>
    <property type="match status" value="1"/>
</dbReference>